<protein>
    <recommendedName>
        <fullName evidence="1">Spore protein YkvP/CgeB glycosyl transferase-like domain-containing protein</fullName>
    </recommendedName>
</protein>
<evidence type="ECO:0000259" key="1">
    <source>
        <dbReference type="Pfam" id="PF13524"/>
    </source>
</evidence>
<organism evidence="2 3">
    <name type="scientific">Pseudomonas fluorescens</name>
    <dbReference type="NCBI Taxonomy" id="294"/>
    <lineage>
        <taxon>Bacteria</taxon>
        <taxon>Pseudomonadati</taxon>
        <taxon>Pseudomonadota</taxon>
        <taxon>Gammaproteobacteria</taxon>
        <taxon>Pseudomonadales</taxon>
        <taxon>Pseudomonadaceae</taxon>
        <taxon>Pseudomonas</taxon>
    </lineage>
</organism>
<dbReference type="InterPro" id="IPR055259">
    <property type="entry name" value="YkvP/CgeB_Glyco_trans-like"/>
</dbReference>
<evidence type="ECO:0000313" key="3">
    <source>
        <dbReference type="Proteomes" id="UP000255125"/>
    </source>
</evidence>
<sequence length="647" mass="71730">MSNDFLLPEGVFGRFGVVKLWPGIKTAEDECIARLKLAAKAIGVECVEVHADGGLISAPDIKVSKANVDFVIHLHYDTPKRYDAFSFVALWNPLKFYHEWGYQRCSRNLTTHDDFLSCSSVAADDHVARMVRGSTTHLPAHFKLYHSTPKIVHEPSLGDGKLFYAGINWEAIVSSRQSRQQEVLKRLDPTGLLKIYGPTIFQGVRVWEGYQSYVREIPFDGFSMINEIAKAGAALVLSSQAHRDSEMMSNRLFETIAAGTLVICDENPFARKFFGDSLLYIDSRSPMEQIYGDITAHLSWIKNHPEEALAKIKQAQAIFNEHYSLIGNLKDLYTGLNERKQQLTARHLGAGGEKTQISLNLLMLDYSTAALKKHVESVARQNYTNFTATLVIDRVAASDLKSEISRILSTCPTPIQIKEVEGYKYGIHPEIKAKRLLGETLKELVSDAAHSDAIVFVAPNEKLLANHLTALAGALQSDPEVNCAATAAIMDDGHSPVHTVHELIDFGHVDAAGPPGYGRFIFRTATLPTDLDIALPYLDGRPLAAMITGKIKHLLPATVILDIRQSFPERAWDEAAETELIKDFNPQVLKVSAGFYMSPAPAPVYIEAPNRSIARLFLNKTWVKAQIHAIRTQGLSARLAVLKRKLG</sequence>
<gene>
    <name evidence="2" type="ORF">NCTC10392_01880</name>
</gene>
<name>A0A379IB20_PSEFL</name>
<dbReference type="EMBL" id="UGUS01000002">
    <property type="protein sequence ID" value="SUD29978.1"/>
    <property type="molecule type" value="Genomic_DNA"/>
</dbReference>
<evidence type="ECO:0000313" key="2">
    <source>
        <dbReference type="EMBL" id="SUD29978.1"/>
    </source>
</evidence>
<feature type="domain" description="Spore protein YkvP/CgeB glycosyl transferase-like" evidence="1">
    <location>
        <begin position="182"/>
        <end position="325"/>
    </location>
</feature>
<proteinExistence type="predicted"/>
<reference evidence="2 3" key="1">
    <citation type="submission" date="2018-06" db="EMBL/GenBank/DDBJ databases">
        <authorList>
            <consortium name="Pathogen Informatics"/>
            <person name="Doyle S."/>
        </authorList>
    </citation>
    <scope>NUCLEOTIDE SEQUENCE [LARGE SCALE GENOMIC DNA]</scope>
    <source>
        <strain evidence="2 3">NCTC10392</strain>
    </source>
</reference>
<dbReference type="AlphaFoldDB" id="A0A379IB20"/>
<dbReference type="RefSeq" id="WP_103406346.1">
    <property type="nucleotide sequence ID" value="NZ_UGUS01000002.1"/>
</dbReference>
<dbReference type="Pfam" id="PF13524">
    <property type="entry name" value="Glyco_trans_1_2"/>
    <property type="match status" value="1"/>
</dbReference>
<accession>A0A379IB20</accession>
<dbReference type="OrthoDB" id="6917114at2"/>
<dbReference type="Proteomes" id="UP000255125">
    <property type="component" value="Unassembled WGS sequence"/>
</dbReference>